<evidence type="ECO:0000256" key="1">
    <source>
        <dbReference type="SAM" id="MobiDB-lite"/>
    </source>
</evidence>
<keyword evidence="3" id="KW-1185">Reference proteome</keyword>
<proteinExistence type="predicted"/>
<sequence length="102" mass="11050">MAGGTTHTLSGFLRVTDKCSKCGWKHADHRDNEIEEKEKHAVAKRAEHEKRLKAEAAVVKAAREADAAKKAVASKAAREAAAAKEGNGKVDNEDKDDDNVKK</sequence>
<dbReference type="EMBL" id="AYSA01000513">
    <property type="protein sequence ID" value="ESZ91341.1"/>
    <property type="molecule type" value="Genomic_DNA"/>
</dbReference>
<name>W9C679_SCLBF</name>
<evidence type="ECO:0000313" key="3">
    <source>
        <dbReference type="Proteomes" id="UP000019487"/>
    </source>
</evidence>
<accession>W9C679</accession>
<dbReference type="AlphaFoldDB" id="W9C679"/>
<feature type="region of interest" description="Disordered" evidence="1">
    <location>
        <begin position="71"/>
        <end position="102"/>
    </location>
</feature>
<evidence type="ECO:0000313" key="2">
    <source>
        <dbReference type="EMBL" id="ESZ91341.1"/>
    </source>
</evidence>
<organism evidence="2 3">
    <name type="scientific">Sclerotinia borealis (strain F-4128)</name>
    <dbReference type="NCBI Taxonomy" id="1432307"/>
    <lineage>
        <taxon>Eukaryota</taxon>
        <taxon>Fungi</taxon>
        <taxon>Dikarya</taxon>
        <taxon>Ascomycota</taxon>
        <taxon>Pezizomycotina</taxon>
        <taxon>Leotiomycetes</taxon>
        <taxon>Helotiales</taxon>
        <taxon>Sclerotiniaceae</taxon>
        <taxon>Sclerotinia</taxon>
    </lineage>
</organism>
<dbReference type="HOGENOM" id="CLU_2279114_0_0_1"/>
<feature type="compositionally biased region" description="Basic and acidic residues" evidence="1">
    <location>
        <begin position="76"/>
        <end position="102"/>
    </location>
</feature>
<dbReference type="OrthoDB" id="3534477at2759"/>
<comment type="caution">
    <text evidence="2">The sequence shown here is derived from an EMBL/GenBank/DDBJ whole genome shotgun (WGS) entry which is preliminary data.</text>
</comment>
<reference evidence="2 3" key="1">
    <citation type="journal article" date="2014" name="Genome Announc.">
        <title>Draft genome sequence of Sclerotinia borealis, a psychrophilic plant pathogenic fungus.</title>
        <authorList>
            <person name="Mardanov A.V."/>
            <person name="Beletsky A.V."/>
            <person name="Kadnikov V.V."/>
            <person name="Ignatov A.N."/>
            <person name="Ravin N.V."/>
        </authorList>
    </citation>
    <scope>NUCLEOTIDE SEQUENCE [LARGE SCALE GENOMIC DNA]</scope>
    <source>
        <strain evidence="3">F-4157</strain>
    </source>
</reference>
<gene>
    <name evidence="2" type="ORF">SBOR_8282</name>
</gene>
<protein>
    <submittedName>
        <fullName evidence="2">Uncharacterized protein</fullName>
    </submittedName>
</protein>
<dbReference type="Proteomes" id="UP000019487">
    <property type="component" value="Unassembled WGS sequence"/>
</dbReference>